<dbReference type="GeneTree" id="ENSGT01060000250120"/>
<dbReference type="Ensembl" id="ENSXETT00000115723">
    <property type="protein sequence ID" value="ENSXETP00000114686"/>
    <property type="gene ID" value="ENSXETG00000049240"/>
</dbReference>
<reference evidence="2" key="1">
    <citation type="journal article" date="2010" name="Science">
        <title>The genome of the Western clawed frog Xenopus tropicalis.</title>
        <authorList>
            <person name="Hellsten U."/>
            <person name="Harland R.M."/>
            <person name="Gilchrist M.J."/>
            <person name="Hendrix D."/>
            <person name="Jurka J."/>
            <person name="Kapitonov V."/>
            <person name="Ovcharenko I."/>
            <person name="Putnam N.H."/>
            <person name="Shu S."/>
            <person name="Taher L."/>
            <person name="Blitz I.L."/>
            <person name="Blumberg B."/>
            <person name="Dichmann D.S."/>
            <person name="Dubchak I."/>
            <person name="Amaya E."/>
            <person name="Detter J.C."/>
            <person name="Fletcher R."/>
            <person name="Gerhard D.S."/>
            <person name="Goodstein D."/>
            <person name="Graves T."/>
            <person name="Grigoriev I.V."/>
            <person name="Grimwood J."/>
            <person name="Kawashima T."/>
            <person name="Lindquist E."/>
            <person name="Lucas S.M."/>
            <person name="Mead P.E."/>
            <person name="Mitros T."/>
            <person name="Ogino H."/>
            <person name="Ohta Y."/>
            <person name="Poliakov A.V."/>
            <person name="Pollet N."/>
            <person name="Robert J."/>
            <person name="Salamov A."/>
            <person name="Sater A.K."/>
            <person name="Schmutz J."/>
            <person name="Terry A."/>
            <person name="Vize P.D."/>
            <person name="Warren W.C."/>
            <person name="Wells D."/>
            <person name="Wills A."/>
            <person name="Wilson R.K."/>
            <person name="Zimmerman L.B."/>
            <person name="Zorn A.M."/>
            <person name="Grainger R."/>
            <person name="Grammer T."/>
            <person name="Khokha M.K."/>
            <person name="Richardson P.M."/>
            <person name="Rokhsar D.S."/>
        </authorList>
    </citation>
    <scope>NUCLEOTIDE SEQUENCE [LARGE SCALE GENOMIC DNA]</scope>
    <source>
        <strain evidence="2">Nigerian</strain>
    </source>
</reference>
<name>A0A803K2Y2_XENTR</name>
<reference evidence="2" key="2">
    <citation type="submission" date="2021-03" db="UniProtKB">
        <authorList>
            <consortium name="Ensembl"/>
        </authorList>
    </citation>
    <scope>IDENTIFICATION</scope>
</reference>
<feature type="region of interest" description="Disordered" evidence="1">
    <location>
        <begin position="1"/>
        <end position="24"/>
    </location>
</feature>
<evidence type="ECO:0000313" key="2">
    <source>
        <dbReference type="Ensembl" id="ENSXETP00000114686"/>
    </source>
</evidence>
<protein>
    <recommendedName>
        <fullName evidence="3">Tc1-like transposase DDE domain-containing protein</fullName>
    </recommendedName>
</protein>
<proteinExistence type="predicted"/>
<dbReference type="Gene3D" id="3.30.420.10">
    <property type="entry name" value="Ribonuclease H-like superfamily/Ribonuclease H"/>
    <property type="match status" value="1"/>
</dbReference>
<dbReference type="AlphaFoldDB" id="A0A803K2Y2"/>
<sequence>QLKLKRSWVLQQDNDPKHTSKSTSEWLKKNKMKTLDGLLNYNNSAKMSGPKFLQSAVKDSLQVIANA</sequence>
<organism evidence="2">
    <name type="scientific">Xenopus tropicalis</name>
    <name type="common">Western clawed frog</name>
    <name type="synonym">Silurana tropicalis</name>
    <dbReference type="NCBI Taxonomy" id="8364"/>
    <lineage>
        <taxon>Eukaryota</taxon>
        <taxon>Metazoa</taxon>
        <taxon>Chordata</taxon>
        <taxon>Craniata</taxon>
        <taxon>Vertebrata</taxon>
        <taxon>Euteleostomi</taxon>
        <taxon>Amphibia</taxon>
        <taxon>Batrachia</taxon>
        <taxon>Anura</taxon>
        <taxon>Pipoidea</taxon>
        <taxon>Pipidae</taxon>
        <taxon>Xenopodinae</taxon>
        <taxon>Xenopus</taxon>
        <taxon>Silurana</taxon>
    </lineage>
</organism>
<evidence type="ECO:0000256" key="1">
    <source>
        <dbReference type="SAM" id="MobiDB-lite"/>
    </source>
</evidence>
<dbReference type="GO" id="GO:0003676">
    <property type="term" value="F:nucleic acid binding"/>
    <property type="evidence" value="ECO:0007669"/>
    <property type="project" value="InterPro"/>
</dbReference>
<dbReference type="InParanoid" id="A0A803K2Y2"/>
<dbReference type="InterPro" id="IPR036397">
    <property type="entry name" value="RNaseH_sf"/>
</dbReference>
<evidence type="ECO:0008006" key="3">
    <source>
        <dbReference type="Google" id="ProtNLM"/>
    </source>
</evidence>
<accession>A0A803K2Y2</accession>